<dbReference type="InterPro" id="IPR029063">
    <property type="entry name" value="SAM-dependent_MTases_sf"/>
</dbReference>
<keyword evidence="1" id="KW-0489">Methyltransferase</keyword>
<dbReference type="SUPFAM" id="SSF53335">
    <property type="entry name" value="S-adenosyl-L-methionine-dependent methyltransferases"/>
    <property type="match status" value="1"/>
</dbReference>
<gene>
    <name evidence="1" type="ORF">CMV30_17870</name>
</gene>
<keyword evidence="1" id="KW-0808">Transferase</keyword>
<dbReference type="GO" id="GO:0008168">
    <property type="term" value="F:methyltransferase activity"/>
    <property type="evidence" value="ECO:0007669"/>
    <property type="project" value="UniProtKB-KW"/>
</dbReference>
<dbReference type="EMBL" id="CP023344">
    <property type="protein sequence ID" value="ATC65662.1"/>
    <property type="molecule type" value="Genomic_DNA"/>
</dbReference>
<dbReference type="KEGG" id="vbh:CMV30_17870"/>
<proteinExistence type="predicted"/>
<accession>A0A290QN37</accession>
<organism evidence="1 2">
    <name type="scientific">Nibricoccus aquaticus</name>
    <dbReference type="NCBI Taxonomy" id="2576891"/>
    <lineage>
        <taxon>Bacteria</taxon>
        <taxon>Pseudomonadati</taxon>
        <taxon>Verrucomicrobiota</taxon>
        <taxon>Opitutia</taxon>
        <taxon>Opitutales</taxon>
        <taxon>Opitutaceae</taxon>
        <taxon>Nibricoccus</taxon>
    </lineage>
</organism>
<reference evidence="1 2" key="1">
    <citation type="submission" date="2017-09" db="EMBL/GenBank/DDBJ databases">
        <title>Complete genome sequence of Verrucomicrobial strain HZ-65, isolated from freshwater.</title>
        <authorList>
            <person name="Choi A."/>
        </authorList>
    </citation>
    <scope>NUCLEOTIDE SEQUENCE [LARGE SCALE GENOMIC DNA]</scope>
    <source>
        <strain evidence="1 2">HZ-65</strain>
    </source>
</reference>
<sequence length="224" mass="24079">MSAMSEQRPMAKREVQCADAIPWMRERGVIEGACAVTSLPDVSEVGLALPVWRAWFLDAVSLVINAVPEESAAVFFQSDIKHDGVWIDKGALVTRAAEDAGAAILFHKIVCRRPPGMLTMGRPGFTHFIAVSRKMKCPDVLPIPDVIVDAGRQPWVRAMGVRAAGHAVRFAKEQVGATLVVDPFCGVGTVLAAANALGLDALGVEKARKRAEQARALEISETEL</sequence>
<keyword evidence="2" id="KW-1185">Reference proteome</keyword>
<protein>
    <submittedName>
        <fullName evidence="1">SAM-dependent methyltransferase</fullName>
    </submittedName>
</protein>
<dbReference type="OrthoDB" id="5510182at2"/>
<dbReference type="Gene3D" id="3.40.50.150">
    <property type="entry name" value="Vaccinia Virus protein VP39"/>
    <property type="match status" value="1"/>
</dbReference>
<dbReference type="RefSeq" id="WP_096057291.1">
    <property type="nucleotide sequence ID" value="NZ_CP023344.1"/>
</dbReference>
<dbReference type="GO" id="GO:0032259">
    <property type="term" value="P:methylation"/>
    <property type="evidence" value="ECO:0007669"/>
    <property type="project" value="UniProtKB-KW"/>
</dbReference>
<dbReference type="Proteomes" id="UP000217265">
    <property type="component" value="Chromosome"/>
</dbReference>
<dbReference type="AlphaFoldDB" id="A0A290QN37"/>
<name>A0A290QN37_9BACT</name>
<evidence type="ECO:0000313" key="1">
    <source>
        <dbReference type="EMBL" id="ATC65662.1"/>
    </source>
</evidence>
<evidence type="ECO:0000313" key="2">
    <source>
        <dbReference type="Proteomes" id="UP000217265"/>
    </source>
</evidence>